<dbReference type="InterPro" id="IPR011356">
    <property type="entry name" value="Leucine_aapep/pepB"/>
</dbReference>
<feature type="domain" description="Cytosol aminopeptidase" evidence="6">
    <location>
        <begin position="327"/>
        <end position="334"/>
    </location>
</feature>
<dbReference type="RefSeq" id="WP_147012372.1">
    <property type="nucleotide sequence ID" value="NZ_VORB01000001.1"/>
</dbReference>
<dbReference type="PRINTS" id="PR00481">
    <property type="entry name" value="LAMNOPPTDASE"/>
</dbReference>
<keyword evidence="4" id="KW-0378">Hydrolase</keyword>
<protein>
    <submittedName>
        <fullName evidence="7">Leucyl aminopeptidase family protein</fullName>
    </submittedName>
</protein>
<dbReference type="Gene3D" id="3.40.630.10">
    <property type="entry name" value="Zn peptidases"/>
    <property type="match status" value="1"/>
</dbReference>
<dbReference type="CDD" id="cd00433">
    <property type="entry name" value="Peptidase_M17"/>
    <property type="match status" value="1"/>
</dbReference>
<name>A0A5C6VKJ1_9FLAO</name>
<dbReference type="AlphaFoldDB" id="A0A5C6VKJ1"/>
<evidence type="ECO:0000256" key="3">
    <source>
        <dbReference type="ARBA" id="ARBA00022670"/>
    </source>
</evidence>
<evidence type="ECO:0000256" key="1">
    <source>
        <dbReference type="ARBA" id="ARBA00009528"/>
    </source>
</evidence>
<comment type="similarity">
    <text evidence="1">Belongs to the peptidase M17 family.</text>
</comment>
<evidence type="ECO:0000313" key="7">
    <source>
        <dbReference type="EMBL" id="TXC85184.1"/>
    </source>
</evidence>
<dbReference type="InterPro" id="IPR043472">
    <property type="entry name" value="Macro_dom-like"/>
</dbReference>
<dbReference type="SUPFAM" id="SSF53187">
    <property type="entry name" value="Zn-dependent exopeptidases"/>
    <property type="match status" value="1"/>
</dbReference>
<keyword evidence="2 7" id="KW-0031">Aminopeptidase</keyword>
<dbReference type="PANTHER" id="PTHR11963:SF23">
    <property type="entry name" value="CYTOSOL AMINOPEPTIDASE"/>
    <property type="match status" value="1"/>
</dbReference>
<dbReference type="Gene3D" id="3.40.220.10">
    <property type="entry name" value="Leucine Aminopeptidase, subunit E, domain 1"/>
    <property type="match status" value="1"/>
</dbReference>
<dbReference type="SUPFAM" id="SSF52949">
    <property type="entry name" value="Macro domain-like"/>
    <property type="match status" value="1"/>
</dbReference>
<dbReference type="InterPro" id="IPR000819">
    <property type="entry name" value="Peptidase_M17_C"/>
</dbReference>
<evidence type="ECO:0000313" key="8">
    <source>
        <dbReference type="Proteomes" id="UP000321168"/>
    </source>
</evidence>
<evidence type="ECO:0000256" key="2">
    <source>
        <dbReference type="ARBA" id="ARBA00022438"/>
    </source>
</evidence>
<evidence type="ECO:0000259" key="6">
    <source>
        <dbReference type="PROSITE" id="PS00631"/>
    </source>
</evidence>
<dbReference type="Pfam" id="PF00883">
    <property type="entry name" value="Peptidase_M17"/>
    <property type="match status" value="1"/>
</dbReference>
<keyword evidence="5" id="KW-0464">Manganese</keyword>
<comment type="caution">
    <text evidence="7">The sequence shown here is derived from an EMBL/GenBank/DDBJ whole genome shotgun (WGS) entry which is preliminary data.</text>
</comment>
<dbReference type="GO" id="GO:0030145">
    <property type="term" value="F:manganese ion binding"/>
    <property type="evidence" value="ECO:0007669"/>
    <property type="project" value="InterPro"/>
</dbReference>
<dbReference type="OrthoDB" id="9809354at2"/>
<dbReference type="GO" id="GO:0005737">
    <property type="term" value="C:cytoplasm"/>
    <property type="evidence" value="ECO:0007669"/>
    <property type="project" value="InterPro"/>
</dbReference>
<dbReference type="GO" id="GO:0070006">
    <property type="term" value="F:metalloaminopeptidase activity"/>
    <property type="evidence" value="ECO:0007669"/>
    <property type="project" value="InterPro"/>
</dbReference>
<organism evidence="7 8">
    <name type="scientific">Luteibaculum oceani</name>
    <dbReference type="NCBI Taxonomy" id="1294296"/>
    <lineage>
        <taxon>Bacteria</taxon>
        <taxon>Pseudomonadati</taxon>
        <taxon>Bacteroidota</taxon>
        <taxon>Flavobacteriia</taxon>
        <taxon>Flavobacteriales</taxon>
        <taxon>Luteibaculaceae</taxon>
        <taxon>Luteibaculum</taxon>
    </lineage>
</organism>
<dbReference type="PROSITE" id="PS00631">
    <property type="entry name" value="CYTOSOL_AP"/>
    <property type="match status" value="1"/>
</dbReference>
<gene>
    <name evidence="7" type="ORF">FRX97_00760</name>
</gene>
<accession>A0A5C6VKJ1</accession>
<keyword evidence="8" id="KW-1185">Reference proteome</keyword>
<dbReference type="EMBL" id="VORB01000001">
    <property type="protein sequence ID" value="TXC85184.1"/>
    <property type="molecule type" value="Genomic_DNA"/>
</dbReference>
<evidence type="ECO:0000256" key="5">
    <source>
        <dbReference type="ARBA" id="ARBA00023211"/>
    </source>
</evidence>
<dbReference type="PANTHER" id="PTHR11963">
    <property type="entry name" value="LEUCINE AMINOPEPTIDASE-RELATED"/>
    <property type="match status" value="1"/>
</dbReference>
<dbReference type="Proteomes" id="UP000321168">
    <property type="component" value="Unassembled WGS sequence"/>
</dbReference>
<proteinExistence type="inferred from homology"/>
<reference evidence="7 8" key="1">
    <citation type="submission" date="2019-08" db="EMBL/GenBank/DDBJ databases">
        <title>Genome of Luteibaculum oceani JCM 18817.</title>
        <authorList>
            <person name="Bowman J.P."/>
        </authorList>
    </citation>
    <scope>NUCLEOTIDE SEQUENCE [LARGE SCALE GENOMIC DNA]</scope>
    <source>
        <strain evidence="7 8">JCM 18817</strain>
    </source>
</reference>
<sequence>MTNFPEAKLVKQFKGTTSLVVPFQPNNESFGKLGLSKEEIDYIKEKQKNKSELVVLNQWHRFLFVLLVPEKQKPDTKEWFRRMGAKIEAKCQEEQLDTVGLALQDETAVLALTEGILLSSYRFYKYFTGSNKKSTYLKRIHAEQGVVSEVKLEEIYNLSKAVCTARTWVNEPQSHLNATQFAKEIREEAEKLGVEVEVWTKDKIEKEKMGGLLAVNRGSEIPPLFVILKYQPKKAVNKNPIVLVGKGVVYDTGGLSLKPTANSMDIMKCDMGGAAAMVGTTLALAANKVDKHVITLIPLTDNRPGKDAYAPGDVITMYDGTTVEVLNTDAEGRMIMADALAYAKQLDPKITIDAATLTGAAERAIGSHASIAMGNAKPKELKALEDAGKEMFDRVVLFPFWDEYLEEMKSDIADLKNIGGGTAGMITAGKFLEHFAPKPYIHIDIAGPAFVSSKKDYTPKGGTGAGVRLLYQYIKNISD</sequence>
<dbReference type="GO" id="GO:0006508">
    <property type="term" value="P:proteolysis"/>
    <property type="evidence" value="ECO:0007669"/>
    <property type="project" value="UniProtKB-KW"/>
</dbReference>
<keyword evidence="3" id="KW-0645">Protease</keyword>
<evidence type="ECO:0000256" key="4">
    <source>
        <dbReference type="ARBA" id="ARBA00022801"/>
    </source>
</evidence>